<dbReference type="Pfam" id="PF12708">
    <property type="entry name" value="Pect-lyase_RHGA_epim"/>
    <property type="match status" value="1"/>
</dbReference>
<evidence type="ECO:0000259" key="1">
    <source>
        <dbReference type="Pfam" id="PF12708"/>
    </source>
</evidence>
<sequence>MPTAVVAVNVSAGDVLCPAKDPADPSKLTKATPAALATGARPAGLAAQSAAAGATVTYFAASEAVPAAMSGLGPGLPTAVVVDESARAVRRSQPAAGAWVLGPCDAQGVLTLAPRHEFADVRDFGAKGDGSTDDWAAITAAMESLEPATGTGTVYFPPGTYWITRPLVVNGSPGIELRGQSPHSSVIRLLANHGPALCITPDTVGHFPTGDALLSGPGKAGALRLDGANTLNFRDSPALDMDGLAAFSVECTVQADRMPPVVGTTMAVITSSGRRNARDPQNAAFVVFLVADGAGEAAGTGGLALSATVRIGGRDVTVPPSGQSLRVPVGVTTHIALTYDGSRLRLFAGRPGAQTDMREVPATGRLGQAVEEGVHLGVYSGAYWPEYHPVHKQFPGRVDSIRISDQATRIAPFTAPTAKFPTDNASNHHTLLLVNFDRDVDVFTVGLTWKGRPGLDPVLVYSFHYREGLPNDNTSPVVRRLAFQSSGGAGIQAQLAWGTVIEQVSVSAARDGIRFRDVSATSGFENIDIAVSRLGLVLSGDTALVNVKRLHVASAQYDFVSTGAIGVVARDWLIGTGISLVPVMLTSAASYGSFHGIGIVISSEDVGRMPPGERRWQAAVMTSCLTGLLLESSTLQTSFSDTTQCPCVIIDSPAALSADGNYTFVNCDFQPSRDAHSVFLLSGESLPHPVRIIGGRKTTPETGHEIPWTLPQHAPYVSFIGGAVSTTDGGLTQWQGTKDWIFAYDGATGLVTAREHESRATGSPPAGGTTELGAMPLATGTTLVRAEVIATGPLGRAARWILEQGFSRAAGGTTVSAWADQPRVTAAFGSDGGAPPAGWAPPALVASNGDVVVRCTAPTGQKLSFTVRIRAVEALSSTP</sequence>
<dbReference type="EMBL" id="JAVRFI010000001">
    <property type="protein sequence ID" value="MDT0447847.1"/>
    <property type="molecule type" value="Genomic_DNA"/>
</dbReference>
<keyword evidence="2" id="KW-0378">Hydrolase</keyword>
<dbReference type="Gene3D" id="2.60.120.200">
    <property type="match status" value="1"/>
</dbReference>
<dbReference type="RefSeq" id="WP_311607299.1">
    <property type="nucleotide sequence ID" value="NZ_JAVRFI010000001.1"/>
</dbReference>
<organism evidence="2 3">
    <name type="scientific">Streptomyces hesseae</name>
    <dbReference type="NCBI Taxonomy" id="3075519"/>
    <lineage>
        <taxon>Bacteria</taxon>
        <taxon>Bacillati</taxon>
        <taxon>Actinomycetota</taxon>
        <taxon>Actinomycetes</taxon>
        <taxon>Kitasatosporales</taxon>
        <taxon>Streptomycetaceae</taxon>
        <taxon>Streptomyces</taxon>
    </lineage>
</organism>
<dbReference type="InterPro" id="IPR011050">
    <property type="entry name" value="Pectin_lyase_fold/virulence"/>
</dbReference>
<evidence type="ECO:0000313" key="2">
    <source>
        <dbReference type="EMBL" id="MDT0447847.1"/>
    </source>
</evidence>
<accession>A0ABU2SG39</accession>
<dbReference type="Gene3D" id="2.160.20.10">
    <property type="entry name" value="Single-stranded right-handed beta-helix, Pectin lyase-like"/>
    <property type="match status" value="1"/>
</dbReference>
<protein>
    <submittedName>
        <fullName evidence="2">Glycosyl hydrolase family 28-related protein</fullName>
    </submittedName>
</protein>
<dbReference type="Proteomes" id="UP001180531">
    <property type="component" value="Unassembled WGS sequence"/>
</dbReference>
<feature type="domain" description="Rhamnogalacturonase A/B/Epimerase-like pectate lyase" evidence="1">
    <location>
        <begin position="119"/>
        <end position="193"/>
    </location>
</feature>
<proteinExistence type="predicted"/>
<comment type="caution">
    <text evidence="2">The sequence shown here is derived from an EMBL/GenBank/DDBJ whole genome shotgun (WGS) entry which is preliminary data.</text>
</comment>
<dbReference type="InterPro" id="IPR013320">
    <property type="entry name" value="ConA-like_dom_sf"/>
</dbReference>
<gene>
    <name evidence="2" type="ORF">RM609_01845</name>
</gene>
<dbReference type="SUPFAM" id="SSF51126">
    <property type="entry name" value="Pectin lyase-like"/>
    <property type="match status" value="1"/>
</dbReference>
<evidence type="ECO:0000313" key="3">
    <source>
        <dbReference type="Proteomes" id="UP001180531"/>
    </source>
</evidence>
<dbReference type="InterPro" id="IPR024535">
    <property type="entry name" value="RHGA/B-epi-like_pectate_lyase"/>
</dbReference>
<reference evidence="2" key="1">
    <citation type="submission" date="2024-05" db="EMBL/GenBank/DDBJ databases">
        <title>30 novel species of actinomycetes from the DSMZ collection.</title>
        <authorList>
            <person name="Nouioui I."/>
        </authorList>
    </citation>
    <scope>NUCLEOTIDE SEQUENCE</scope>
    <source>
        <strain evidence="2">DSM 40473</strain>
    </source>
</reference>
<dbReference type="InterPro" id="IPR012334">
    <property type="entry name" value="Pectin_lyas_fold"/>
</dbReference>
<name>A0ABU2SG39_9ACTN</name>
<dbReference type="GO" id="GO:0016787">
    <property type="term" value="F:hydrolase activity"/>
    <property type="evidence" value="ECO:0007669"/>
    <property type="project" value="UniProtKB-KW"/>
</dbReference>
<keyword evidence="3" id="KW-1185">Reference proteome</keyword>
<dbReference type="SUPFAM" id="SSF49899">
    <property type="entry name" value="Concanavalin A-like lectins/glucanases"/>
    <property type="match status" value="1"/>
</dbReference>